<dbReference type="SUPFAM" id="SSF58104">
    <property type="entry name" value="Methyl-accepting chemotaxis protein (MCP) signaling domain"/>
    <property type="match status" value="1"/>
</dbReference>
<evidence type="ECO:0000259" key="4">
    <source>
        <dbReference type="PROSITE" id="PS50111"/>
    </source>
</evidence>
<reference evidence="5" key="1">
    <citation type="submission" date="2019-10" db="EMBL/GenBank/DDBJ databases">
        <title>Description of Paenibacillus glebae sp. nov.</title>
        <authorList>
            <person name="Carlier A."/>
            <person name="Qi S."/>
        </authorList>
    </citation>
    <scope>NUCLEOTIDE SEQUENCE</scope>
    <source>
        <strain evidence="5">LMG 31456</strain>
    </source>
</reference>
<keyword evidence="1 2" id="KW-0807">Transducer</keyword>
<feature type="domain" description="Methyl-accepting transducer" evidence="4">
    <location>
        <begin position="216"/>
        <end position="443"/>
    </location>
</feature>
<dbReference type="PANTHER" id="PTHR32089:SF118">
    <property type="entry name" value="HEME-BASED AEROTACTIC TRANSDUCER HEMAT"/>
    <property type="match status" value="1"/>
</dbReference>
<dbReference type="Pfam" id="PF11563">
    <property type="entry name" value="Protoglobin"/>
    <property type="match status" value="1"/>
</dbReference>
<dbReference type="InterPro" id="IPR004089">
    <property type="entry name" value="MCPsignal_dom"/>
</dbReference>
<dbReference type="GO" id="GO:0020037">
    <property type="term" value="F:heme binding"/>
    <property type="evidence" value="ECO:0007669"/>
    <property type="project" value="InterPro"/>
</dbReference>
<evidence type="ECO:0000256" key="2">
    <source>
        <dbReference type="PROSITE-ProRule" id="PRU00284"/>
    </source>
</evidence>
<protein>
    <recommendedName>
        <fullName evidence="4">Methyl-accepting transducer domain-containing protein</fullName>
    </recommendedName>
</protein>
<proteinExistence type="predicted"/>
<comment type="caution">
    <text evidence="5">The sequence shown here is derived from an EMBL/GenBank/DDBJ whole genome shotgun (WGS) entry which is preliminary data.</text>
</comment>
<dbReference type="InterPro" id="IPR012292">
    <property type="entry name" value="Globin/Proto"/>
</dbReference>
<evidence type="ECO:0000313" key="5">
    <source>
        <dbReference type="EMBL" id="NOU93241.1"/>
    </source>
</evidence>
<sequence length="443" mass="50163">MAKCPFSFLINIFGGNKKPAEHSEWLVKAKAEKVTIDLKDPTILKQLEMIELTIEEIQLAKSIQSLISQHIDEIVSTFYRTITNVEELKEIILENSTIERLRKTLEMHLIEMFDGQIDSGYLKKRFRVADVHYRVGLEPKWYMGAFLNLQSTLLDIVHRYIENRDESIRISKVITKILNFEQQIVLEGYEKENVRQRQLHYENVKEELKEKIITVSQEMTVITEQTSASVQQLIASSNEVNLSVLSSAETSRDTQLLAKDGQEKLARLESSIVSIFNRTNTMEENVKQLNQSVQKIGNVIDLVQEIAVQTNLLSMNSAIEAARAGEHGKGFSVVAQEVRKLSDQTKLSVEQINAYIVQTREYTEDVVGAIQEVHTFVRESKLESEATEGAFNRIVQSMASSLGDVETVEQGMKTLVHNIEEIGLATQKVVASAETLHQSAINV</sequence>
<dbReference type="PROSITE" id="PS50111">
    <property type="entry name" value="CHEMOTAXIS_TRANSDUC_2"/>
    <property type="match status" value="1"/>
</dbReference>
<gene>
    <name evidence="5" type="ORF">GC093_08415</name>
</gene>
<feature type="coiled-coil region" evidence="3">
    <location>
        <begin position="191"/>
        <end position="225"/>
    </location>
</feature>
<organism evidence="5 6">
    <name type="scientific">Paenibacillus foliorum</name>
    <dbReference type="NCBI Taxonomy" id="2654974"/>
    <lineage>
        <taxon>Bacteria</taxon>
        <taxon>Bacillati</taxon>
        <taxon>Bacillota</taxon>
        <taxon>Bacilli</taxon>
        <taxon>Bacillales</taxon>
        <taxon>Paenibacillaceae</taxon>
        <taxon>Paenibacillus</taxon>
    </lineage>
</organism>
<dbReference type="GO" id="GO:0007165">
    <property type="term" value="P:signal transduction"/>
    <property type="evidence" value="ECO:0007669"/>
    <property type="project" value="UniProtKB-KW"/>
</dbReference>
<dbReference type="SMART" id="SM00283">
    <property type="entry name" value="MA"/>
    <property type="match status" value="1"/>
</dbReference>
<dbReference type="AlphaFoldDB" id="A0A972GZ47"/>
<keyword evidence="6" id="KW-1185">Reference proteome</keyword>
<dbReference type="PANTHER" id="PTHR32089">
    <property type="entry name" value="METHYL-ACCEPTING CHEMOTAXIS PROTEIN MCPB"/>
    <property type="match status" value="1"/>
</dbReference>
<dbReference type="CDD" id="cd01068">
    <property type="entry name" value="globin_sensor"/>
    <property type="match status" value="1"/>
</dbReference>
<keyword evidence="3" id="KW-0175">Coiled coil</keyword>
<dbReference type="RefSeq" id="WP_171651443.1">
    <property type="nucleotide sequence ID" value="NZ_WHOD01000045.1"/>
</dbReference>
<dbReference type="InterPro" id="IPR044398">
    <property type="entry name" value="Globin-sensor_dom"/>
</dbReference>
<dbReference type="SUPFAM" id="SSF46458">
    <property type="entry name" value="Globin-like"/>
    <property type="match status" value="1"/>
</dbReference>
<evidence type="ECO:0000256" key="1">
    <source>
        <dbReference type="ARBA" id="ARBA00023224"/>
    </source>
</evidence>
<dbReference type="GO" id="GO:0016020">
    <property type="term" value="C:membrane"/>
    <property type="evidence" value="ECO:0007669"/>
    <property type="project" value="InterPro"/>
</dbReference>
<evidence type="ECO:0000313" key="6">
    <source>
        <dbReference type="Proteomes" id="UP000641588"/>
    </source>
</evidence>
<dbReference type="Gene3D" id="1.10.490.10">
    <property type="entry name" value="Globins"/>
    <property type="match status" value="1"/>
</dbReference>
<dbReference type="Gene3D" id="1.10.287.950">
    <property type="entry name" value="Methyl-accepting chemotaxis protein"/>
    <property type="match status" value="1"/>
</dbReference>
<evidence type="ECO:0000256" key="3">
    <source>
        <dbReference type="SAM" id="Coils"/>
    </source>
</evidence>
<dbReference type="EMBL" id="WHOD01000045">
    <property type="protein sequence ID" value="NOU93241.1"/>
    <property type="molecule type" value="Genomic_DNA"/>
</dbReference>
<dbReference type="Proteomes" id="UP000641588">
    <property type="component" value="Unassembled WGS sequence"/>
</dbReference>
<dbReference type="GO" id="GO:0019825">
    <property type="term" value="F:oxygen binding"/>
    <property type="evidence" value="ECO:0007669"/>
    <property type="project" value="InterPro"/>
</dbReference>
<dbReference type="InterPro" id="IPR009050">
    <property type="entry name" value="Globin-like_sf"/>
</dbReference>
<name>A0A972GZ47_9BACL</name>
<dbReference type="InterPro" id="IPR039379">
    <property type="entry name" value="Protoglobin_sensor_dom"/>
</dbReference>
<dbReference type="Pfam" id="PF00015">
    <property type="entry name" value="MCPsignal"/>
    <property type="match status" value="1"/>
</dbReference>
<accession>A0A972GZ47</accession>